<accession>A0A4C1TGV0</accession>
<keyword evidence="2" id="KW-1185">Reference proteome</keyword>
<sequence length="165" mass="18736">MIGIGPACGLAFQYPQSDIEKLRQGMCQQSRDLSLIRQPYACNVQWHAGHEWPLPSSHLSITILVQQLLHTGACSCWHNLCNVLTSTERQTAVYGVYEIRRRPHYFQPEICNASIRISCSNASAWGFQRAPRGRPPKRSPLFRRPRRPRSRLPANVSINCALVTL</sequence>
<gene>
    <name evidence="1" type="ORF">EVAR_7951_1</name>
</gene>
<evidence type="ECO:0000313" key="1">
    <source>
        <dbReference type="EMBL" id="GBP13712.1"/>
    </source>
</evidence>
<dbReference type="Proteomes" id="UP000299102">
    <property type="component" value="Unassembled WGS sequence"/>
</dbReference>
<protein>
    <submittedName>
        <fullName evidence="1">Uncharacterized protein</fullName>
    </submittedName>
</protein>
<dbReference type="EMBL" id="BGZK01000059">
    <property type="protein sequence ID" value="GBP13712.1"/>
    <property type="molecule type" value="Genomic_DNA"/>
</dbReference>
<organism evidence="1 2">
    <name type="scientific">Eumeta variegata</name>
    <name type="common">Bagworm moth</name>
    <name type="synonym">Eumeta japonica</name>
    <dbReference type="NCBI Taxonomy" id="151549"/>
    <lineage>
        <taxon>Eukaryota</taxon>
        <taxon>Metazoa</taxon>
        <taxon>Ecdysozoa</taxon>
        <taxon>Arthropoda</taxon>
        <taxon>Hexapoda</taxon>
        <taxon>Insecta</taxon>
        <taxon>Pterygota</taxon>
        <taxon>Neoptera</taxon>
        <taxon>Endopterygota</taxon>
        <taxon>Lepidoptera</taxon>
        <taxon>Glossata</taxon>
        <taxon>Ditrysia</taxon>
        <taxon>Tineoidea</taxon>
        <taxon>Psychidae</taxon>
        <taxon>Oiketicinae</taxon>
        <taxon>Eumeta</taxon>
    </lineage>
</organism>
<evidence type="ECO:0000313" key="2">
    <source>
        <dbReference type="Proteomes" id="UP000299102"/>
    </source>
</evidence>
<proteinExistence type="predicted"/>
<reference evidence="1 2" key="1">
    <citation type="journal article" date="2019" name="Commun. Biol.">
        <title>The bagworm genome reveals a unique fibroin gene that provides high tensile strength.</title>
        <authorList>
            <person name="Kono N."/>
            <person name="Nakamura H."/>
            <person name="Ohtoshi R."/>
            <person name="Tomita M."/>
            <person name="Numata K."/>
            <person name="Arakawa K."/>
        </authorList>
    </citation>
    <scope>NUCLEOTIDE SEQUENCE [LARGE SCALE GENOMIC DNA]</scope>
</reference>
<comment type="caution">
    <text evidence="1">The sequence shown here is derived from an EMBL/GenBank/DDBJ whole genome shotgun (WGS) entry which is preliminary data.</text>
</comment>
<name>A0A4C1TGV0_EUMVA</name>
<dbReference type="AlphaFoldDB" id="A0A4C1TGV0"/>